<organism evidence="1 2">
    <name type="scientific">Mesonia aestuariivivens</name>
    <dbReference type="NCBI Taxonomy" id="2796128"/>
    <lineage>
        <taxon>Bacteria</taxon>
        <taxon>Pseudomonadati</taxon>
        <taxon>Bacteroidota</taxon>
        <taxon>Flavobacteriia</taxon>
        <taxon>Flavobacteriales</taxon>
        <taxon>Flavobacteriaceae</taxon>
        <taxon>Mesonia</taxon>
    </lineage>
</organism>
<gene>
    <name evidence="1" type="ORF">KW502_06820</name>
</gene>
<accession>A0ABS6W0Z8</accession>
<dbReference type="RefSeq" id="WP_219039788.1">
    <property type="nucleotide sequence ID" value="NZ_JAHWDF010000005.1"/>
</dbReference>
<name>A0ABS6W0Z8_9FLAO</name>
<reference evidence="1 2" key="1">
    <citation type="submission" date="2021-07" db="EMBL/GenBank/DDBJ databases">
        <title>Mesonia aestuariivivens sp. nov., isolated from a tidal flat.</title>
        <authorList>
            <person name="Kim Y.-O."/>
            <person name="Yoon J.-H."/>
        </authorList>
    </citation>
    <scope>NUCLEOTIDE SEQUENCE [LARGE SCALE GENOMIC DNA]</scope>
    <source>
        <strain evidence="1 2">JHPTF-M18</strain>
    </source>
</reference>
<keyword evidence="2" id="KW-1185">Reference proteome</keyword>
<evidence type="ECO:0000313" key="2">
    <source>
        <dbReference type="Proteomes" id="UP000719267"/>
    </source>
</evidence>
<protein>
    <recommendedName>
        <fullName evidence="3">Toxin-antitoxin system YwqK family antitoxin</fullName>
    </recommendedName>
</protein>
<comment type="caution">
    <text evidence="1">The sequence shown here is derived from an EMBL/GenBank/DDBJ whole genome shotgun (WGS) entry which is preliminary data.</text>
</comment>
<dbReference type="Proteomes" id="UP000719267">
    <property type="component" value="Unassembled WGS sequence"/>
</dbReference>
<evidence type="ECO:0008006" key="3">
    <source>
        <dbReference type="Google" id="ProtNLM"/>
    </source>
</evidence>
<proteinExistence type="predicted"/>
<sequence length="184" mass="21711">MEKPQNRINKLKIKLSILILLFFFSSFELFSQDFEFKLYFKDPCNSQSEFTLNYFLEKDGVKFQPNFDGIVNLKSKGKYNLIYEKEIIPIIIDKKENSHTIILSDIQEFIVTDDKYGYVFRNCESKLNGKIIDYFENGKVRLIGNFKNGLAIGYITEFYPNGELKQIRFFDKKGFLVEKVVLNE</sequence>
<evidence type="ECO:0000313" key="1">
    <source>
        <dbReference type="EMBL" id="MBW2961507.1"/>
    </source>
</evidence>
<dbReference type="EMBL" id="JAHWDF010000005">
    <property type="protein sequence ID" value="MBW2961507.1"/>
    <property type="molecule type" value="Genomic_DNA"/>
</dbReference>